<proteinExistence type="predicted"/>
<dbReference type="AlphaFoldDB" id="A0A1R2BIJ4"/>
<evidence type="ECO:0008006" key="4">
    <source>
        <dbReference type="Google" id="ProtNLM"/>
    </source>
</evidence>
<comment type="caution">
    <text evidence="2">The sequence shown here is derived from an EMBL/GenBank/DDBJ whole genome shotgun (WGS) entry which is preliminary data.</text>
</comment>
<dbReference type="Proteomes" id="UP000187209">
    <property type="component" value="Unassembled WGS sequence"/>
</dbReference>
<dbReference type="EMBL" id="MPUH01000623">
    <property type="protein sequence ID" value="OMJ76596.1"/>
    <property type="molecule type" value="Genomic_DNA"/>
</dbReference>
<organism evidence="2 3">
    <name type="scientific">Stentor coeruleus</name>
    <dbReference type="NCBI Taxonomy" id="5963"/>
    <lineage>
        <taxon>Eukaryota</taxon>
        <taxon>Sar</taxon>
        <taxon>Alveolata</taxon>
        <taxon>Ciliophora</taxon>
        <taxon>Postciliodesmatophora</taxon>
        <taxon>Heterotrichea</taxon>
        <taxon>Heterotrichida</taxon>
        <taxon>Stentoridae</taxon>
        <taxon>Stentor</taxon>
    </lineage>
</organism>
<sequence>MENFQNEQEFFKRPSPLLANPSEVSKKKKVVKIKKSSLLEPKLIYKNTQNKKSKTPKKKYCKQELDTESQQICIRNRERNISDVGPEIFNREKHRPKSVINKPLLSNLDILPQSKTFKRNHNPSMIDQIIKKSLKKAKKQKVSQEKQQKVSQIINEIKKNELDYKNKQIRMHNLSKNKKKKSKTQKPISPCPDFSNITTVMTEHCHKHKCQSNLSVDLTKPNKRSCSVEYKPKDSSILAYMDKKKKQRHRAKEEENIRKSAEYAVKAGKLKKLDNFYKGVREKSINKSFSLESVSSDREKDKENIEINRNISFICENSSDKESDKDEFCEINIFREFTESDNKVTETREDDINRYIQNKNWRAIIEQAHKTEILKDLEIVPQEYIEIIPQPKYKPELSEEKISDIGVKIIEKQKNAQTCQTISDIEVKPQPKPLLSVYAQQGLGTGIIKNPIKDKLLDIAGLSSFTIKPKVPIKKFNETELLKEQLSWSQAITFLIEQLQVYEITNLAEFTPERQELLTDAIQRKYSRLLKCLTEIFDSHSRMILETISLEEHSKFIQSTQRKKLDFHRMLIENYESIEVDGFNLKKKTLENSESSESEEDSHEDPRFGISHSKSLTKLHDEVASKRKNVDENTEKKDDAPLFFNFEGGLIIQNKEFDLQENEEVKEEPTGFHLSLQKIDAKSALVSPCMDFNNIKKFILSVFDNIDNDKLLRDLQKPLIKNPLSELDKLQELQIGTPTEVEIFQFPELINISSFIPNYESFNPPEKAEAIHKKMILQTLNYLLQQFRPFGYKGLPFPWIDYSKVFAKKLSLREIIYKVLQNFESLNEMEIGNPNEYGVSNSDSDEMIIIKIKEKQLERALFTEAYLEDYKWVDYEFEETQVKIDTADMILHDLAEEIININL</sequence>
<evidence type="ECO:0000313" key="2">
    <source>
        <dbReference type="EMBL" id="OMJ76596.1"/>
    </source>
</evidence>
<evidence type="ECO:0000256" key="1">
    <source>
        <dbReference type="SAM" id="MobiDB-lite"/>
    </source>
</evidence>
<feature type="compositionally biased region" description="Acidic residues" evidence="1">
    <location>
        <begin position="594"/>
        <end position="603"/>
    </location>
</feature>
<gene>
    <name evidence="2" type="ORF">SteCoe_24005</name>
</gene>
<protein>
    <recommendedName>
        <fullName evidence="4">DUF4378 domain-containing protein</fullName>
    </recommendedName>
</protein>
<feature type="region of interest" description="Disordered" evidence="1">
    <location>
        <begin position="590"/>
        <end position="611"/>
    </location>
</feature>
<keyword evidence="3" id="KW-1185">Reference proteome</keyword>
<dbReference type="OrthoDB" id="306254at2759"/>
<evidence type="ECO:0000313" key="3">
    <source>
        <dbReference type="Proteomes" id="UP000187209"/>
    </source>
</evidence>
<reference evidence="2 3" key="1">
    <citation type="submission" date="2016-11" db="EMBL/GenBank/DDBJ databases">
        <title>The macronuclear genome of Stentor coeruleus: a giant cell with tiny introns.</title>
        <authorList>
            <person name="Slabodnick M."/>
            <person name="Ruby J.G."/>
            <person name="Reiff S.B."/>
            <person name="Swart E.C."/>
            <person name="Gosai S."/>
            <person name="Prabakaran S."/>
            <person name="Witkowska E."/>
            <person name="Larue G.E."/>
            <person name="Fisher S."/>
            <person name="Freeman R.M."/>
            <person name="Gunawardena J."/>
            <person name="Chu W."/>
            <person name="Stover N.A."/>
            <person name="Gregory B.D."/>
            <person name="Nowacki M."/>
            <person name="Derisi J."/>
            <person name="Roy S.W."/>
            <person name="Marshall W.F."/>
            <person name="Sood P."/>
        </authorList>
    </citation>
    <scope>NUCLEOTIDE SEQUENCE [LARGE SCALE GENOMIC DNA]</scope>
    <source>
        <strain evidence="2">WM001</strain>
    </source>
</reference>
<accession>A0A1R2BIJ4</accession>
<name>A0A1R2BIJ4_9CILI</name>
<feature type="region of interest" description="Disordered" evidence="1">
    <location>
        <begin position="1"/>
        <end position="26"/>
    </location>
</feature>